<dbReference type="InterPro" id="IPR036691">
    <property type="entry name" value="Endo/exonu/phosph_ase_sf"/>
</dbReference>
<keyword evidence="4" id="KW-1185">Reference proteome</keyword>
<feature type="compositionally biased region" description="Low complexity" evidence="2">
    <location>
        <begin position="62"/>
        <end position="77"/>
    </location>
</feature>
<name>A0ABN9P789_9DINO</name>
<comment type="caution">
    <text evidence="3">The sequence shown here is derived from an EMBL/GenBank/DDBJ whole genome shotgun (WGS) entry which is preliminary data.</text>
</comment>
<dbReference type="EMBL" id="CAUYUJ010000085">
    <property type="protein sequence ID" value="CAK0788572.1"/>
    <property type="molecule type" value="Genomic_DNA"/>
</dbReference>
<evidence type="ECO:0008006" key="5">
    <source>
        <dbReference type="Google" id="ProtNLM"/>
    </source>
</evidence>
<evidence type="ECO:0000256" key="1">
    <source>
        <dbReference type="SAM" id="Coils"/>
    </source>
</evidence>
<protein>
    <recommendedName>
        <fullName evidence="5">RanBP2-type domain-containing protein</fullName>
    </recommendedName>
</protein>
<feature type="compositionally biased region" description="Polar residues" evidence="2">
    <location>
        <begin position="597"/>
        <end position="614"/>
    </location>
</feature>
<accession>A0ABN9P789</accession>
<sequence>MAQDEAAHGAPWRTAQGRGGGGPVWACAATRACGFANNFATRETCWACGLDRQGRPTGAKGARQPTRPRSASRPRSLGAGGGRHLRGAPPGAGGGGTAESNAVAKCRKALKALRSIYDEEHSLVVAAKAELSQAEAQERAHMAPADVLRSALDRQAAREEGRAKLQTEVDALAAQLKSATDRLDRVKLQLVESNEEVAQAQLANAAHTAPLGGDAASSVAALQQLLQTAHNSIQQGQDRNIVGGAILEQLVGHVRTPGDAMPRPSPPGQTAMEVEAFRTAGGQPAGFIVGSAYMESVPDPDFLTANYQKLMRIAESMRYFSAPFIFAGDWNTEPANMEVLGFLQIMPAIAVATQTSGTCRSAKTGTYSTIDYWLASPDFAKACGVPYVLDSWVPRPHYPVRMDLDAKPRAHMQMHLKAPKPFPKQAPRCSRASPLYGPPKLQPYLDVVRQDADLGQPEDGDQAQRRLDGLHANFISFVEQDLCHINQVDVQDREKYCGRAEAPAYVWRPAGGPILKGAPAAGPEARCMRNVTFALQDLAAQLERAEPTGHLSPATTSASTYSGVVGIAGSSSQLKFDAGMAAQRTAPRDRDKDAVSRVTSTYSGDANDSGSSSHLKIAVGMAEKRASPRHRARRSHMDTTKGQIEEGFATREGTTIKTKDIHATEGVVLFEWAWPVLRYACRLEASQYILFVKALALTFEGHAKVLEQQAANKRAKSFHKWAQDALITGASPVSGMTKLKGRAHNEVDRFGIRSALPQAVADSQMDMWNDIWQGTKVSKAADKDIIYKDVGSITCAVSLGDNEFDVEHIADSQDDLVKLIRTLPCEAMQ</sequence>
<feature type="coiled-coil region" evidence="1">
    <location>
        <begin position="162"/>
        <end position="203"/>
    </location>
</feature>
<feature type="non-terminal residue" evidence="3">
    <location>
        <position position="829"/>
    </location>
</feature>
<dbReference type="Gene3D" id="3.60.10.10">
    <property type="entry name" value="Endonuclease/exonuclease/phosphatase"/>
    <property type="match status" value="1"/>
</dbReference>
<dbReference type="Proteomes" id="UP001189429">
    <property type="component" value="Unassembled WGS sequence"/>
</dbReference>
<dbReference type="SUPFAM" id="SSF56219">
    <property type="entry name" value="DNase I-like"/>
    <property type="match status" value="1"/>
</dbReference>
<gene>
    <name evidence="3" type="ORF">PCOR1329_LOCUS428</name>
</gene>
<evidence type="ECO:0000313" key="4">
    <source>
        <dbReference type="Proteomes" id="UP001189429"/>
    </source>
</evidence>
<feature type="compositionally biased region" description="Basic and acidic residues" evidence="2">
    <location>
        <begin position="586"/>
        <end position="595"/>
    </location>
</feature>
<evidence type="ECO:0000313" key="3">
    <source>
        <dbReference type="EMBL" id="CAK0788572.1"/>
    </source>
</evidence>
<organism evidence="3 4">
    <name type="scientific">Prorocentrum cordatum</name>
    <dbReference type="NCBI Taxonomy" id="2364126"/>
    <lineage>
        <taxon>Eukaryota</taxon>
        <taxon>Sar</taxon>
        <taxon>Alveolata</taxon>
        <taxon>Dinophyceae</taxon>
        <taxon>Prorocentrales</taxon>
        <taxon>Prorocentraceae</taxon>
        <taxon>Prorocentrum</taxon>
    </lineage>
</organism>
<reference evidence="3" key="1">
    <citation type="submission" date="2023-10" db="EMBL/GenBank/DDBJ databases">
        <authorList>
            <person name="Chen Y."/>
            <person name="Shah S."/>
            <person name="Dougan E. K."/>
            <person name="Thang M."/>
            <person name="Chan C."/>
        </authorList>
    </citation>
    <scope>NUCLEOTIDE SEQUENCE [LARGE SCALE GENOMIC DNA]</scope>
</reference>
<feature type="region of interest" description="Disordered" evidence="2">
    <location>
        <begin position="1"/>
        <end position="21"/>
    </location>
</feature>
<evidence type="ECO:0000256" key="2">
    <source>
        <dbReference type="SAM" id="MobiDB-lite"/>
    </source>
</evidence>
<proteinExistence type="predicted"/>
<feature type="region of interest" description="Disordered" evidence="2">
    <location>
        <begin position="51"/>
        <end position="100"/>
    </location>
</feature>
<keyword evidence="1" id="KW-0175">Coiled coil</keyword>
<feature type="region of interest" description="Disordered" evidence="2">
    <location>
        <begin position="579"/>
        <end position="647"/>
    </location>
</feature>